<dbReference type="GO" id="GO:0005881">
    <property type="term" value="C:cytoplasmic microtubule"/>
    <property type="evidence" value="ECO:0007669"/>
    <property type="project" value="TreeGrafter"/>
</dbReference>
<dbReference type="SUPFAM" id="SSF48371">
    <property type="entry name" value="ARM repeat"/>
    <property type="match status" value="2"/>
</dbReference>
<feature type="compositionally biased region" description="Polar residues" evidence="1">
    <location>
        <begin position="775"/>
        <end position="793"/>
    </location>
</feature>
<dbReference type="InterPro" id="IPR016024">
    <property type="entry name" value="ARM-type_fold"/>
</dbReference>
<feature type="region of interest" description="Disordered" evidence="1">
    <location>
        <begin position="423"/>
        <end position="445"/>
    </location>
</feature>
<dbReference type="GO" id="GO:0005819">
    <property type="term" value="C:spindle"/>
    <property type="evidence" value="ECO:0007669"/>
    <property type="project" value="UniProtKB-ARBA"/>
</dbReference>
<dbReference type="InterPro" id="IPR011989">
    <property type="entry name" value="ARM-like"/>
</dbReference>
<dbReference type="PANTHER" id="PTHR21567:SF9">
    <property type="entry name" value="CLIP-ASSOCIATING PROTEIN"/>
    <property type="match status" value="1"/>
</dbReference>
<gene>
    <name evidence="3" type="ORF">COHA_006771</name>
</gene>
<dbReference type="InterPro" id="IPR034085">
    <property type="entry name" value="TOG"/>
</dbReference>
<evidence type="ECO:0000259" key="2">
    <source>
        <dbReference type="SMART" id="SM01349"/>
    </source>
</evidence>
<feature type="compositionally biased region" description="Low complexity" evidence="1">
    <location>
        <begin position="814"/>
        <end position="835"/>
    </location>
</feature>
<dbReference type="AlphaFoldDB" id="A0AAD5DS74"/>
<accession>A0AAD5DS74</accession>
<feature type="region of interest" description="Disordered" evidence="1">
    <location>
        <begin position="266"/>
        <end position="298"/>
    </location>
</feature>
<protein>
    <recommendedName>
        <fullName evidence="2">TOG domain-containing protein</fullName>
    </recommendedName>
</protein>
<evidence type="ECO:0000313" key="4">
    <source>
        <dbReference type="Proteomes" id="UP001205105"/>
    </source>
</evidence>
<dbReference type="GO" id="GO:0000278">
    <property type="term" value="P:mitotic cell cycle"/>
    <property type="evidence" value="ECO:0007669"/>
    <property type="project" value="UniProtKB-ARBA"/>
</dbReference>
<dbReference type="InterPro" id="IPR024395">
    <property type="entry name" value="CLASP_N_dom"/>
</dbReference>
<dbReference type="EMBL" id="JADXDR010000100">
    <property type="protein sequence ID" value="KAI7839504.1"/>
    <property type="molecule type" value="Genomic_DNA"/>
</dbReference>
<feature type="compositionally biased region" description="Low complexity" evidence="1">
    <location>
        <begin position="856"/>
        <end position="874"/>
    </location>
</feature>
<evidence type="ECO:0000256" key="1">
    <source>
        <dbReference type="SAM" id="MobiDB-lite"/>
    </source>
</evidence>
<dbReference type="PANTHER" id="PTHR21567">
    <property type="entry name" value="CLASP"/>
    <property type="match status" value="1"/>
</dbReference>
<dbReference type="SMART" id="SM01349">
    <property type="entry name" value="TOG"/>
    <property type="match status" value="3"/>
</dbReference>
<reference evidence="3" key="1">
    <citation type="submission" date="2020-11" db="EMBL/GenBank/DDBJ databases">
        <title>Chlorella ohadii genome sequencing and assembly.</title>
        <authorList>
            <person name="Murik O."/>
            <person name="Treves H."/>
            <person name="Kedem I."/>
            <person name="Shotland Y."/>
            <person name="Kaplan A."/>
        </authorList>
    </citation>
    <scope>NUCLEOTIDE SEQUENCE</scope>
    <source>
        <strain evidence="3">1</strain>
    </source>
</reference>
<name>A0AAD5DS74_9CHLO</name>
<proteinExistence type="predicted"/>
<dbReference type="Proteomes" id="UP001205105">
    <property type="component" value="Unassembled WGS sequence"/>
</dbReference>
<dbReference type="GO" id="GO:0000226">
    <property type="term" value="P:microtubule cytoskeleton organization"/>
    <property type="evidence" value="ECO:0007669"/>
    <property type="project" value="TreeGrafter"/>
</dbReference>
<feature type="compositionally biased region" description="Polar residues" evidence="1">
    <location>
        <begin position="272"/>
        <end position="289"/>
    </location>
</feature>
<evidence type="ECO:0000313" key="3">
    <source>
        <dbReference type="EMBL" id="KAI7839504.1"/>
    </source>
</evidence>
<comment type="caution">
    <text evidence="3">The sequence shown here is derived from an EMBL/GenBank/DDBJ whole genome shotgun (WGS) entry which is preliminary data.</text>
</comment>
<dbReference type="Pfam" id="PF12348">
    <property type="entry name" value="CLASP_N"/>
    <property type="match status" value="1"/>
</dbReference>
<feature type="domain" description="TOG" evidence="2">
    <location>
        <begin position="506"/>
        <end position="753"/>
    </location>
</feature>
<sequence>MEPARSARQRRGGLPLAGGSSSLPEAAPLVVNSEAELRAELERLAALLAPTVEWTQRVDALLRLEGLAKGGAAAWPAFPELLGGLRDALAGQMLERRSAVSRQACHAVSELAAACGAGFEPLAVHLLPVVFKTLAMGIHVVSEAADACAHAMLAACPSHRLLPKLCSVVCTDRNGRLRQSAAEFLLRAVEGWDPAECERQLDAIERAVLAAAADAQGETRAVGRSLFGAYAHEWPAAAQAALMRLDRNKQLQDKLAAAAAEYTPGLPMEGSFASQPPSRRSSLGNSGASTPRGLPRTSSLPVAVGAQQLVAAGGPVRLAPAAPKLALPAAGAAADGCRENQADNRHVQAVPPMVACTPRSMFPKTLARREAAAVADPGEAEGPEPSRAAVPARERLAPRRSIGGAALRMSVATFRRQEAGAVIEEDEEEGSQPAGEAAAASQRTAGPVRALVLPLQLPQAPEALQQQEQAAPVRPLATRRLGGQERQADESETSSLCSSLWEECGAAAPPASLAPLLAALGKAGTAWADRVALFQSVQAALQQSGASQAAAADVASNADRLMAALLEGCSDAHFRVAGAALAALGEGLAGSSSRIFEPQLDRIMTALFARVVDPKEHIRQLVGAALSAALQQHSADAVVAALARALQANRAPKVKCAVMDRFAAAARGSEEQPQLLRQLTGTGAGLAGLLRSMLQLAADKNPDIRRSAAEAVAAAYHGGEAQAVTAVVHALPPADALAVQRAVGPAIQRGAAAAGGEAPAPAARPHSRAADSSAQPSRRQSSEGPKQLGSQGQQHRRTESSGSLTARSRHSSQAASPPKVAAAGPAAPVAPAHVPAAPPQLTPEPPSPFMWRSQSQSPLPAELQPAAAAQAAAGEAEHSSAEQQVVSSCPPAAAPAAVPASTAVAPPPVAALGAHQPALAASQLAPFDDVMAAQLARVLAQLEAGPSSEALQTLSRLAHVLPAAAWPPCFDQVMEAVCTALAGGSPVVVRDAGLMAARDLAAAAQPSLFLPSLPVLLPHLLACAAEQEARELAAAADEALEVLLARAPPQSCLGLLVQHLPSAGAPPAMERRRSAHLHAVLRCLRRVVARMQPAGLAAHLQPQLLPGLCATFGSPLADVRKATVDCLVAVWQVVGDALQPHLEPLSASQLKLLHIYIDKSRPQGARTAA</sequence>
<feature type="domain" description="TOG" evidence="2">
    <location>
        <begin position="36"/>
        <end position="268"/>
    </location>
</feature>
<feature type="region of interest" description="Disordered" evidence="1">
    <location>
        <begin position="750"/>
        <end position="887"/>
    </location>
</feature>
<dbReference type="Gene3D" id="1.25.10.10">
    <property type="entry name" value="Leucine-rich Repeat Variant"/>
    <property type="match status" value="3"/>
</dbReference>
<keyword evidence="4" id="KW-1185">Reference proteome</keyword>
<dbReference type="GO" id="GO:0008017">
    <property type="term" value="F:microtubule binding"/>
    <property type="evidence" value="ECO:0007669"/>
    <property type="project" value="TreeGrafter"/>
</dbReference>
<organism evidence="3 4">
    <name type="scientific">Chlorella ohadii</name>
    <dbReference type="NCBI Taxonomy" id="2649997"/>
    <lineage>
        <taxon>Eukaryota</taxon>
        <taxon>Viridiplantae</taxon>
        <taxon>Chlorophyta</taxon>
        <taxon>core chlorophytes</taxon>
        <taxon>Trebouxiophyceae</taxon>
        <taxon>Chlorellales</taxon>
        <taxon>Chlorellaceae</taxon>
        <taxon>Chlorella clade</taxon>
        <taxon>Chlorella</taxon>
    </lineage>
</organism>
<feature type="compositionally biased region" description="Pro residues" evidence="1">
    <location>
        <begin position="836"/>
        <end position="848"/>
    </location>
</feature>
<feature type="domain" description="TOG" evidence="2">
    <location>
        <begin position="923"/>
        <end position="1166"/>
    </location>
</feature>
<feature type="region of interest" description="Disordered" evidence="1">
    <location>
        <begin position="368"/>
        <end position="397"/>
    </location>
</feature>
<feature type="compositionally biased region" description="Low complexity" evidence="1">
    <location>
        <begin position="750"/>
        <end position="774"/>
    </location>
</feature>
<feature type="region of interest" description="Disordered" evidence="1">
    <location>
        <begin position="1"/>
        <end position="20"/>
    </location>
</feature>